<evidence type="ECO:0000256" key="1">
    <source>
        <dbReference type="ARBA" id="ARBA00022603"/>
    </source>
</evidence>
<keyword evidence="7" id="KW-1185">Reference proteome</keyword>
<keyword evidence="2" id="KW-0808">Transferase</keyword>
<keyword evidence="3" id="KW-0680">Restriction system</keyword>
<name>A0ABS7D9T2_9BACL</name>
<dbReference type="Pfam" id="PF01555">
    <property type="entry name" value="N6_N4_Mtase"/>
    <property type="match status" value="1"/>
</dbReference>
<evidence type="ECO:0000313" key="6">
    <source>
        <dbReference type="EMBL" id="MBW7475928.1"/>
    </source>
</evidence>
<comment type="similarity">
    <text evidence="4">Belongs to the N(4)/N(6)-methyltransferase family.</text>
</comment>
<accession>A0ABS7D9T2</accession>
<keyword evidence="1" id="KW-0489">Methyltransferase</keyword>
<dbReference type="EMBL" id="JAHZIJ010000009">
    <property type="protein sequence ID" value="MBW7475928.1"/>
    <property type="molecule type" value="Genomic_DNA"/>
</dbReference>
<gene>
    <name evidence="6" type="ORF">K0T92_14375</name>
</gene>
<dbReference type="EC" id="2.1.1.-" evidence="4"/>
<evidence type="ECO:0000256" key="3">
    <source>
        <dbReference type="ARBA" id="ARBA00022747"/>
    </source>
</evidence>
<feature type="domain" description="DNA methylase N-4/N-6" evidence="5">
    <location>
        <begin position="25"/>
        <end position="231"/>
    </location>
</feature>
<dbReference type="Gene3D" id="3.40.50.150">
    <property type="entry name" value="Vaccinia Virus protein VP39"/>
    <property type="match status" value="1"/>
</dbReference>
<evidence type="ECO:0000256" key="2">
    <source>
        <dbReference type="ARBA" id="ARBA00022679"/>
    </source>
</evidence>
<dbReference type="PRINTS" id="PR00508">
    <property type="entry name" value="S21N4MTFRASE"/>
</dbReference>
<dbReference type="RefSeq" id="WP_219873223.1">
    <property type="nucleotide sequence ID" value="NZ_JAHZIJ010000009.1"/>
</dbReference>
<organism evidence="6 7">
    <name type="scientific">Paenibacillus oenotherae</name>
    <dbReference type="NCBI Taxonomy" id="1435645"/>
    <lineage>
        <taxon>Bacteria</taxon>
        <taxon>Bacillati</taxon>
        <taxon>Bacillota</taxon>
        <taxon>Bacilli</taxon>
        <taxon>Bacillales</taxon>
        <taxon>Paenibacillaceae</taxon>
        <taxon>Paenibacillus</taxon>
    </lineage>
</organism>
<dbReference type="InterPro" id="IPR002941">
    <property type="entry name" value="DNA_methylase_N4/N6"/>
</dbReference>
<evidence type="ECO:0000313" key="7">
    <source>
        <dbReference type="Proteomes" id="UP000812277"/>
    </source>
</evidence>
<dbReference type="InterPro" id="IPR001091">
    <property type="entry name" value="RM_Methyltransferase"/>
</dbReference>
<dbReference type="InterPro" id="IPR029063">
    <property type="entry name" value="SAM-dependent_MTases_sf"/>
</dbReference>
<reference evidence="6 7" key="1">
    <citation type="submission" date="2021-07" db="EMBL/GenBank/DDBJ databases">
        <title>Paenibacillus radiodurans sp. nov., isolated from the southeastern edge of Tengger Desert.</title>
        <authorList>
            <person name="Zhang G."/>
        </authorList>
    </citation>
    <scope>NUCLEOTIDE SEQUENCE [LARGE SCALE GENOMIC DNA]</scope>
    <source>
        <strain evidence="6 7">DT7-4</strain>
    </source>
</reference>
<comment type="caution">
    <text evidence="6">The sequence shown here is derived from an EMBL/GenBank/DDBJ whole genome shotgun (WGS) entry which is preliminary data.</text>
</comment>
<evidence type="ECO:0000259" key="5">
    <source>
        <dbReference type="Pfam" id="PF01555"/>
    </source>
</evidence>
<sequence length="249" mass="28011">MTYLINQIINADCFDIFPNIPTGSVDMILCDLPYGTTQSPWDSILPFGPLWAAYERIIKENGAILLFAKAPFDKALAASNMKLFRYEWIWEKNKATGHLNKELMPLQAHENILVFYKKPPTYNPQMSQGHKPMNAATGNHKSTVYGGGKATPNNAGSTERYPRSVLYYPVVNNDDPERIHPNQKPVPLCEYLIRTYTNEGGLVLDNCGGSCTTAVAADRTNRNYIVIEKEAYWAAGGENRIRNMQLTLF</sequence>
<dbReference type="SUPFAM" id="SSF53335">
    <property type="entry name" value="S-adenosyl-L-methionine-dependent methyltransferases"/>
    <property type="match status" value="1"/>
</dbReference>
<proteinExistence type="inferred from homology"/>
<protein>
    <recommendedName>
        <fullName evidence="4">Methyltransferase</fullName>
        <ecNumber evidence="4">2.1.1.-</ecNumber>
    </recommendedName>
</protein>
<evidence type="ECO:0000256" key="4">
    <source>
        <dbReference type="RuleBase" id="RU362026"/>
    </source>
</evidence>
<dbReference type="Proteomes" id="UP000812277">
    <property type="component" value="Unassembled WGS sequence"/>
</dbReference>